<dbReference type="Gene3D" id="1.10.45.10">
    <property type="entry name" value="Vanillyl-alcohol Oxidase, Chain A, domain 4"/>
    <property type="match status" value="1"/>
</dbReference>
<dbReference type="InterPro" id="IPR016164">
    <property type="entry name" value="FAD-linked_Oxase-like_C"/>
</dbReference>
<keyword evidence="8" id="KW-0496">Mitochondrion</keyword>
<dbReference type="Gene3D" id="3.30.465.10">
    <property type="match status" value="1"/>
</dbReference>
<dbReference type="Pfam" id="PF02913">
    <property type="entry name" value="FAD-oxidase_C"/>
    <property type="match status" value="1"/>
</dbReference>
<dbReference type="SUPFAM" id="SSF56176">
    <property type="entry name" value="FAD-binding/transporter-associated domain-like"/>
    <property type="match status" value="1"/>
</dbReference>
<protein>
    <recommendedName>
        <fullName evidence="9">D-lactate dehydrogenase (cytochrome)</fullName>
        <ecNumber evidence="9">1.1.2.4</ecNumber>
    </recommendedName>
</protein>
<evidence type="ECO:0000256" key="6">
    <source>
        <dbReference type="ARBA" id="ARBA00022946"/>
    </source>
</evidence>
<evidence type="ECO:0000256" key="10">
    <source>
        <dbReference type="SAM" id="MobiDB-lite"/>
    </source>
</evidence>
<evidence type="ECO:0000313" key="13">
    <source>
        <dbReference type="Proteomes" id="UP001497600"/>
    </source>
</evidence>
<keyword evidence="7" id="KW-0560">Oxidoreductase</keyword>
<comment type="subcellular location">
    <subcellularLocation>
        <location evidence="2">Mitochondrion</location>
    </subcellularLocation>
</comment>
<proteinExistence type="inferred from homology"/>
<dbReference type="InterPro" id="IPR016171">
    <property type="entry name" value="Vanillyl_alc_oxidase_C-sub2"/>
</dbReference>
<dbReference type="Gene3D" id="3.30.70.2740">
    <property type="match status" value="1"/>
</dbReference>
<evidence type="ECO:0000256" key="3">
    <source>
        <dbReference type="ARBA" id="ARBA00008000"/>
    </source>
</evidence>
<reference evidence="12 13" key="1">
    <citation type="submission" date="2024-01" db="EMBL/GenBank/DDBJ databases">
        <authorList>
            <consortium name="Genoscope - CEA"/>
            <person name="William W."/>
        </authorList>
    </citation>
    <scope>NUCLEOTIDE SEQUENCE [LARGE SCALE GENOMIC DNA]</scope>
    <source>
        <strain evidence="12 13">29B2s-10</strain>
    </source>
</reference>
<feature type="region of interest" description="Disordered" evidence="10">
    <location>
        <begin position="127"/>
        <end position="146"/>
    </location>
</feature>
<comment type="similarity">
    <text evidence="3">Belongs to the FAD-binding oxidoreductase/transferase type 4 family.</text>
</comment>
<comment type="cofactor">
    <cofactor evidence="1">
        <name>FAD</name>
        <dbReference type="ChEBI" id="CHEBI:57692"/>
    </cofactor>
</comment>
<dbReference type="EMBL" id="OZ004254">
    <property type="protein sequence ID" value="CAK7897405.1"/>
    <property type="molecule type" value="Genomic_DNA"/>
</dbReference>
<dbReference type="EC" id="1.1.2.4" evidence="9"/>
<gene>
    <name evidence="12" type="primary">DLD1</name>
    <name evidence="12" type="ORF">CAAN4_B09604</name>
</gene>
<dbReference type="PROSITE" id="PS51387">
    <property type="entry name" value="FAD_PCMH"/>
    <property type="match status" value="1"/>
</dbReference>
<name>A0ABP0E7T9_9ASCO</name>
<keyword evidence="4" id="KW-0285">Flavoprotein</keyword>
<dbReference type="InterPro" id="IPR004113">
    <property type="entry name" value="FAD-bd_oxidored_4_C"/>
</dbReference>
<keyword evidence="5" id="KW-0274">FAD</keyword>
<dbReference type="Pfam" id="PF01565">
    <property type="entry name" value="FAD_binding_4"/>
    <property type="match status" value="1"/>
</dbReference>
<dbReference type="InterPro" id="IPR016169">
    <property type="entry name" value="FAD-bd_PCMH_sub2"/>
</dbReference>
<dbReference type="InterPro" id="IPR006094">
    <property type="entry name" value="Oxid_FAD_bind_N"/>
</dbReference>
<dbReference type="Proteomes" id="UP001497600">
    <property type="component" value="Chromosome B"/>
</dbReference>
<evidence type="ECO:0000256" key="5">
    <source>
        <dbReference type="ARBA" id="ARBA00022827"/>
    </source>
</evidence>
<evidence type="ECO:0000256" key="7">
    <source>
        <dbReference type="ARBA" id="ARBA00023002"/>
    </source>
</evidence>
<evidence type="ECO:0000256" key="9">
    <source>
        <dbReference type="ARBA" id="ARBA00038897"/>
    </source>
</evidence>
<sequence length="599" mass="65669">MISGKTTRGLFQNTTRGIQWRSSSIRSVKSYRSYSSNSGTTTSVSGSIWKYVVGLGAGIVISKGYTLYESKNATHNSNEDASTTPLSQLDTPEYANEKDFQFAVKLISEIVGQDRISTDEEHLKSHSDSFFSTHHPPNPEIQKPGIVVSPSSTEEVAEIMKIAHKYRVPIVPSSGLTSLEGHYIHTRGPRTISLSFSSMDKILEFHPDDLDVVLQPGVGWQDLDAYLLSREDGKHLMFGPDPGPGAQIGGMVASSCSGTNAYKYGTMKENVINLTVVLADGTIVKTKQRPRKSSAGYDTTRLFIGSEGTLGIITEATVKLHVRSKQEFVSIASFPSIADAAATASEVISKSGLHPNAIEILDSTTVSFVNSRGDSKLFDEAPTLFFKLGGATKESIDEQVSLISKIAKKNNLIKFESSSNEDENAVLWAARRNGLWSTIEYGAKILEDKEDVNVWTTDVAVPISNLTAMIKETNDDLNNSGFHKKFSVMGHIGDGNCHFLLLYNSKDYGKAQVLVDRMVHRALKYEGTCTGEHGVGIGKRKYLDSELGTSTIDLMRHLKLSLDPRRILNPDKVIKIDRNDDLDEQLDSGHIIEAKACCH</sequence>
<dbReference type="PANTHER" id="PTHR11748">
    <property type="entry name" value="D-LACTATE DEHYDROGENASE"/>
    <property type="match status" value="1"/>
</dbReference>
<evidence type="ECO:0000259" key="11">
    <source>
        <dbReference type="PROSITE" id="PS51387"/>
    </source>
</evidence>
<dbReference type="PANTHER" id="PTHR11748:SF111">
    <property type="entry name" value="D-LACTATE DEHYDROGENASE, MITOCHONDRIAL-RELATED"/>
    <property type="match status" value="1"/>
</dbReference>
<organism evidence="12 13">
    <name type="scientific">[Candida] anglica</name>
    <dbReference type="NCBI Taxonomy" id="148631"/>
    <lineage>
        <taxon>Eukaryota</taxon>
        <taxon>Fungi</taxon>
        <taxon>Dikarya</taxon>
        <taxon>Ascomycota</taxon>
        <taxon>Saccharomycotina</taxon>
        <taxon>Pichiomycetes</taxon>
        <taxon>Debaryomycetaceae</taxon>
        <taxon>Kurtzmaniella</taxon>
    </lineage>
</organism>
<dbReference type="InterPro" id="IPR036318">
    <property type="entry name" value="FAD-bd_PCMH-like_sf"/>
</dbReference>
<dbReference type="InterPro" id="IPR016166">
    <property type="entry name" value="FAD-bd_PCMH"/>
</dbReference>
<accession>A0ABP0E7T9</accession>
<dbReference type="SUPFAM" id="SSF55103">
    <property type="entry name" value="FAD-linked oxidases, C-terminal domain"/>
    <property type="match status" value="1"/>
</dbReference>
<keyword evidence="6" id="KW-0809">Transit peptide</keyword>
<evidence type="ECO:0000256" key="1">
    <source>
        <dbReference type="ARBA" id="ARBA00001974"/>
    </source>
</evidence>
<feature type="domain" description="FAD-binding PCMH-type" evidence="11">
    <location>
        <begin position="140"/>
        <end position="323"/>
    </location>
</feature>
<evidence type="ECO:0000313" key="12">
    <source>
        <dbReference type="EMBL" id="CAK7897405.1"/>
    </source>
</evidence>
<evidence type="ECO:0000256" key="2">
    <source>
        <dbReference type="ARBA" id="ARBA00004173"/>
    </source>
</evidence>
<keyword evidence="13" id="KW-1185">Reference proteome</keyword>
<evidence type="ECO:0000256" key="8">
    <source>
        <dbReference type="ARBA" id="ARBA00023128"/>
    </source>
</evidence>
<evidence type="ECO:0000256" key="4">
    <source>
        <dbReference type="ARBA" id="ARBA00022630"/>
    </source>
</evidence>